<keyword evidence="2" id="KW-0560">Oxidoreductase</keyword>
<sequence length="515" mass="58248">MTENKSPHIIDSKINLEEATCPNREQRANGINVWYGKASDLVKEAREGTLTRRERKFQQTSGCVLNFYLTVRVGTIRDAAVVYHAPVGCSSSALGYRELYRGVPVELGRPAEYDLHWITTNLRENDVVYGATEKLKSAIFEAQRRYNPKAIFVMTSCTSGIIGEDIEGVVAEVQPKVKARIVPVHCEGSRSRLVQTGYDAFWHGVLKYLVKKPQKKQKDLVNVASMLSYTWQDRLEIKRLLEKVGLRVNFIPEFATVEQLEQLSEAAVTAPLCPTYTDYLSRGLEQEYGVPYFLYPSPMGIANTDAWLREIGKHTGKSKEIEKLIEDEHKVWIPKLKAIQEEFAKVKADGKKVEVLGALGQGRLLAQLPYFDELGLKSSAAMCQDFDNLILGDLENLIKNVGDFDILVNTFQAAEQSHITRKLDPDIALTCPFQGGAFKRDKGMTRIHALRGDPDPWSRQSGYTGAIAFGNFLLQSLKSSAFQRTMLEKTENTYKDWWYRQPDPLHYLIKEDGEP</sequence>
<dbReference type="SUPFAM" id="SSF53807">
    <property type="entry name" value="Helical backbone' metal receptor"/>
    <property type="match status" value="1"/>
</dbReference>
<keyword evidence="3" id="KW-1185">Reference proteome</keyword>
<organism evidence="2 3">
    <name type="scientific">Methanoregula boonei (strain DSM 21154 / JCM 14090 / 6A8)</name>
    <dbReference type="NCBI Taxonomy" id="456442"/>
    <lineage>
        <taxon>Archaea</taxon>
        <taxon>Methanobacteriati</taxon>
        <taxon>Methanobacteriota</taxon>
        <taxon>Stenosarchaea group</taxon>
        <taxon>Methanomicrobia</taxon>
        <taxon>Methanomicrobiales</taxon>
        <taxon>Methanoregulaceae</taxon>
        <taxon>Methanoregula</taxon>
    </lineage>
</organism>
<dbReference type="eggNOG" id="arCOG00598">
    <property type="taxonomic scope" value="Archaea"/>
</dbReference>
<dbReference type="EMBL" id="CP000780">
    <property type="protein sequence ID" value="ABS56518.1"/>
    <property type="molecule type" value="Genomic_DNA"/>
</dbReference>
<protein>
    <submittedName>
        <fullName evidence="2">Nitrogenase</fullName>
        <ecNumber evidence="2">1.18.6.1</ecNumber>
    </submittedName>
</protein>
<dbReference type="PANTHER" id="PTHR42956:SF1">
    <property type="entry name" value="NITROGENASE IRON-MOLYBDENUM COFACTOR BIOSYNTHESIS PROTEIN NIFE"/>
    <property type="match status" value="1"/>
</dbReference>
<dbReference type="Pfam" id="PF00148">
    <property type="entry name" value="Oxidored_nitro"/>
    <property type="match status" value="1"/>
</dbReference>
<reference evidence="3" key="1">
    <citation type="journal article" date="2015" name="Microbiology">
        <title>Genome of Methanoregula boonei 6A8 reveals adaptations to oligotrophic peatland environments.</title>
        <authorList>
            <person name="Braeuer S."/>
            <person name="Cadillo-Quiroz H."/>
            <person name="Kyrpides N."/>
            <person name="Woyke T."/>
            <person name="Goodwin L."/>
            <person name="Detter C."/>
            <person name="Podell S."/>
            <person name="Yavitt J.B."/>
            <person name="Zinder S.H."/>
        </authorList>
    </citation>
    <scope>NUCLEOTIDE SEQUENCE [LARGE SCALE GENOMIC DNA]</scope>
    <source>
        <strain evidence="3">DSM 21154 / JCM 14090 / 6A8</strain>
    </source>
</reference>
<dbReference type="Gene3D" id="3.40.50.1980">
    <property type="entry name" value="Nitrogenase molybdenum iron protein domain"/>
    <property type="match status" value="3"/>
</dbReference>
<dbReference type="Proteomes" id="UP000002408">
    <property type="component" value="Chromosome"/>
</dbReference>
<dbReference type="STRING" id="456442.Mboo_2004"/>
<evidence type="ECO:0000313" key="3">
    <source>
        <dbReference type="Proteomes" id="UP000002408"/>
    </source>
</evidence>
<accession>A7I9V7</accession>
<name>A7I9V7_METB6</name>
<dbReference type="KEGG" id="mbn:Mboo_2004"/>
<dbReference type="AlphaFoldDB" id="A7I9V7"/>
<proteinExistence type="predicted"/>
<dbReference type="OrthoDB" id="61861at2157"/>
<feature type="domain" description="Nitrogenase/oxidoreductase component 1" evidence="1">
    <location>
        <begin position="74"/>
        <end position="430"/>
    </location>
</feature>
<dbReference type="InterPro" id="IPR049939">
    <property type="entry name" value="NifE-like"/>
</dbReference>
<dbReference type="GeneID" id="5410428"/>
<dbReference type="PANTHER" id="PTHR42956">
    <property type="entry name" value="NITROGENASE IRON-MOLYBDENUM COFACTOR BIOSYNTHESIS PROTEIN NIFE"/>
    <property type="match status" value="1"/>
</dbReference>
<gene>
    <name evidence="2" type="ordered locus">Mboo_2004</name>
</gene>
<evidence type="ECO:0000313" key="2">
    <source>
        <dbReference type="EMBL" id="ABS56518.1"/>
    </source>
</evidence>
<dbReference type="GO" id="GO:0016163">
    <property type="term" value="F:nitrogenase activity"/>
    <property type="evidence" value="ECO:0007669"/>
    <property type="project" value="UniProtKB-EC"/>
</dbReference>
<dbReference type="InterPro" id="IPR000510">
    <property type="entry name" value="Nase/OxRdtase_comp1"/>
</dbReference>
<dbReference type="HOGENOM" id="CLU_025876_3_0_2"/>
<dbReference type="EC" id="1.18.6.1" evidence="2"/>
<dbReference type="RefSeq" id="WP_012107573.1">
    <property type="nucleotide sequence ID" value="NC_009712.1"/>
</dbReference>
<evidence type="ECO:0000259" key="1">
    <source>
        <dbReference type="Pfam" id="PF00148"/>
    </source>
</evidence>